<keyword evidence="6" id="KW-0699">rRNA-binding</keyword>
<keyword evidence="4 6" id="KW-0687">Ribonucleoprotein</keyword>
<dbReference type="GO" id="GO:0006412">
    <property type="term" value="P:translation"/>
    <property type="evidence" value="ECO:0007669"/>
    <property type="project" value="UniProtKB-UniRule"/>
</dbReference>
<dbReference type="InterPro" id="IPR043141">
    <property type="entry name" value="Ribosomal_uL10-like_sf"/>
</dbReference>
<dbReference type="HOGENOM" id="CLU_092227_2_1_7"/>
<dbReference type="KEGG" id="drt:Dret_2074"/>
<dbReference type="InterPro" id="IPR001790">
    <property type="entry name" value="Ribosomal_uL10"/>
</dbReference>
<dbReference type="STRING" id="485915.Dret_2074"/>
<dbReference type="RefSeq" id="WP_015752500.1">
    <property type="nucleotide sequence ID" value="NC_013223.1"/>
</dbReference>
<dbReference type="InterPro" id="IPR022973">
    <property type="entry name" value="Ribosomal_uL10_bac"/>
</dbReference>
<comment type="subunit">
    <text evidence="6">Part of the ribosomal stalk of the 50S ribosomal subunit. The N-terminus interacts with L11 and the large rRNA to form the base of the stalk. The C-terminus forms an elongated spine to which L12 dimers bind in a sequential fashion forming a multimeric L10(L12)X complex.</text>
</comment>
<dbReference type="GO" id="GO:0005840">
    <property type="term" value="C:ribosome"/>
    <property type="evidence" value="ECO:0007669"/>
    <property type="project" value="UniProtKB-KW"/>
</dbReference>
<dbReference type="GO" id="GO:0070180">
    <property type="term" value="F:large ribosomal subunit rRNA binding"/>
    <property type="evidence" value="ECO:0007669"/>
    <property type="project" value="UniProtKB-UniRule"/>
</dbReference>
<evidence type="ECO:0000313" key="8">
    <source>
        <dbReference type="Proteomes" id="UP000001052"/>
    </source>
</evidence>
<keyword evidence="6" id="KW-0694">RNA-binding</keyword>
<organism evidence="7 8">
    <name type="scientific">Desulfohalobium retbaense (strain ATCC 49708 / DSM 5692 / JCM 16813 / HR100)</name>
    <dbReference type="NCBI Taxonomy" id="485915"/>
    <lineage>
        <taxon>Bacteria</taxon>
        <taxon>Pseudomonadati</taxon>
        <taxon>Thermodesulfobacteriota</taxon>
        <taxon>Desulfovibrionia</taxon>
        <taxon>Desulfovibrionales</taxon>
        <taxon>Desulfohalobiaceae</taxon>
        <taxon>Desulfohalobium</taxon>
    </lineage>
</organism>
<dbReference type="eggNOG" id="COG0244">
    <property type="taxonomic scope" value="Bacteria"/>
</dbReference>
<dbReference type="SUPFAM" id="SSF160369">
    <property type="entry name" value="Ribosomal protein L10-like"/>
    <property type="match status" value="1"/>
</dbReference>
<keyword evidence="3 6" id="KW-0689">Ribosomal protein</keyword>
<sequence length="172" mass="19327">MNRAEKAQVIQDLHDKAQKASIALVTDFRGLKVEEINELRSTLRQNNVDYQVVKNTLARIALEDSQHALLKDELRDTCAVAFGYDDPVVAAKELANFAKKHKKFALRFGSLEGKYLDADQIKDLSELPSHEELLGKLLGTFNAVPTQFVGLFANLLRNLMYALKAIEEQKQG</sequence>
<evidence type="ECO:0000256" key="3">
    <source>
        <dbReference type="ARBA" id="ARBA00022980"/>
    </source>
</evidence>
<protein>
    <recommendedName>
        <fullName evidence="5 6">Large ribosomal subunit protein uL10</fullName>
    </recommendedName>
</protein>
<reference evidence="7 8" key="2">
    <citation type="journal article" date="2010" name="Stand. Genomic Sci.">
        <title>Complete genome sequence of Desulfohalobium retbaense type strain (HR(100)).</title>
        <authorList>
            <person name="Spring S."/>
            <person name="Nolan M."/>
            <person name="Lapidus A."/>
            <person name="Glavina Del Rio T."/>
            <person name="Copeland A."/>
            <person name="Tice H."/>
            <person name="Cheng J.F."/>
            <person name="Lucas S."/>
            <person name="Land M."/>
            <person name="Chen F."/>
            <person name="Bruce D."/>
            <person name="Goodwin L."/>
            <person name="Pitluck S."/>
            <person name="Ivanova N."/>
            <person name="Mavromatis K."/>
            <person name="Mikhailova N."/>
            <person name="Pati A."/>
            <person name="Chen A."/>
            <person name="Palaniappan K."/>
            <person name="Hauser L."/>
            <person name="Chang Y.J."/>
            <person name="Jeffries C.D."/>
            <person name="Munk C."/>
            <person name="Kiss H."/>
            <person name="Chain P."/>
            <person name="Han C."/>
            <person name="Brettin T."/>
            <person name="Detter J.C."/>
            <person name="Schuler E."/>
            <person name="Goker M."/>
            <person name="Rohde M."/>
            <person name="Bristow J."/>
            <person name="Eisen J.A."/>
            <person name="Markowitz V."/>
            <person name="Hugenholtz P."/>
            <person name="Kyrpides N.C."/>
            <person name="Klenk H.P."/>
        </authorList>
    </citation>
    <scope>NUCLEOTIDE SEQUENCE [LARGE SCALE GENOMIC DNA]</scope>
    <source>
        <strain evidence="7 8">DSM 5692</strain>
    </source>
</reference>
<dbReference type="GO" id="GO:1990904">
    <property type="term" value="C:ribonucleoprotein complex"/>
    <property type="evidence" value="ECO:0007669"/>
    <property type="project" value="UniProtKB-KW"/>
</dbReference>
<dbReference type="PANTHER" id="PTHR11560">
    <property type="entry name" value="39S RIBOSOMAL PROTEIN L10, MITOCHONDRIAL"/>
    <property type="match status" value="1"/>
</dbReference>
<evidence type="ECO:0000256" key="6">
    <source>
        <dbReference type="HAMAP-Rule" id="MF_00362"/>
    </source>
</evidence>
<reference evidence="8" key="1">
    <citation type="submission" date="2009-09" db="EMBL/GenBank/DDBJ databases">
        <title>The complete chromosome of Desulfohalobium retbaense DSM 5692.</title>
        <authorList>
            <consortium name="US DOE Joint Genome Institute (JGI-PGF)"/>
            <person name="Lucas S."/>
            <person name="Copeland A."/>
            <person name="Lapidus A."/>
            <person name="Glavina del Rio T."/>
            <person name="Dalin E."/>
            <person name="Tice H."/>
            <person name="Bruce D."/>
            <person name="Goodwin L."/>
            <person name="Pitluck S."/>
            <person name="Kyrpides N."/>
            <person name="Mavromatis K."/>
            <person name="Ivanova N."/>
            <person name="Mikhailova N."/>
            <person name="Munk A.C."/>
            <person name="Brettin T."/>
            <person name="Detter J.C."/>
            <person name="Han C."/>
            <person name="Tapia R."/>
            <person name="Larimer F."/>
            <person name="Land M."/>
            <person name="Hauser L."/>
            <person name="Markowitz V."/>
            <person name="Cheng J.-F."/>
            <person name="Hugenholtz P."/>
            <person name="Woyke T."/>
            <person name="Wu D."/>
            <person name="Spring S."/>
            <person name="Klenk H.-P."/>
            <person name="Eisen J.A."/>
        </authorList>
    </citation>
    <scope>NUCLEOTIDE SEQUENCE [LARGE SCALE GENOMIC DNA]</scope>
    <source>
        <strain evidence="8">DSM 5692</strain>
    </source>
</reference>
<dbReference type="InterPro" id="IPR047865">
    <property type="entry name" value="Ribosomal_uL10_bac_type"/>
</dbReference>
<dbReference type="Gene3D" id="6.10.250.290">
    <property type="match status" value="1"/>
</dbReference>
<evidence type="ECO:0000256" key="1">
    <source>
        <dbReference type="ARBA" id="ARBA00002633"/>
    </source>
</evidence>
<dbReference type="Pfam" id="PF00466">
    <property type="entry name" value="Ribosomal_L10"/>
    <property type="match status" value="1"/>
</dbReference>
<comment type="function">
    <text evidence="1 6">Forms part of the ribosomal stalk, playing a central role in the interaction of the ribosome with GTP-bound translation factors.</text>
</comment>
<keyword evidence="8" id="KW-1185">Reference proteome</keyword>
<dbReference type="HAMAP" id="MF_00362">
    <property type="entry name" value="Ribosomal_uL10"/>
    <property type="match status" value="1"/>
</dbReference>
<proteinExistence type="inferred from homology"/>
<evidence type="ECO:0000256" key="4">
    <source>
        <dbReference type="ARBA" id="ARBA00023274"/>
    </source>
</evidence>
<gene>
    <name evidence="6" type="primary">rplJ</name>
    <name evidence="7" type="ordered locus">Dret_2074</name>
</gene>
<dbReference type="EMBL" id="CP001734">
    <property type="protein sequence ID" value="ACV69358.1"/>
    <property type="molecule type" value="Genomic_DNA"/>
</dbReference>
<name>C8X484_DESRD</name>
<accession>C8X484</accession>
<dbReference type="Gene3D" id="3.30.70.1730">
    <property type="match status" value="1"/>
</dbReference>
<dbReference type="NCBIfam" id="NF000955">
    <property type="entry name" value="PRK00099.1-1"/>
    <property type="match status" value="1"/>
</dbReference>
<comment type="similarity">
    <text evidence="2 6">Belongs to the universal ribosomal protein uL10 family.</text>
</comment>
<evidence type="ECO:0000313" key="7">
    <source>
        <dbReference type="EMBL" id="ACV69358.1"/>
    </source>
</evidence>
<evidence type="ECO:0000256" key="5">
    <source>
        <dbReference type="ARBA" id="ARBA00035202"/>
    </source>
</evidence>
<dbReference type="AlphaFoldDB" id="C8X484"/>
<dbReference type="OrthoDB" id="3186107at2"/>
<dbReference type="Proteomes" id="UP000001052">
    <property type="component" value="Chromosome"/>
</dbReference>
<dbReference type="CDD" id="cd05797">
    <property type="entry name" value="Ribosomal_L10"/>
    <property type="match status" value="1"/>
</dbReference>
<evidence type="ECO:0000256" key="2">
    <source>
        <dbReference type="ARBA" id="ARBA00008889"/>
    </source>
</evidence>